<dbReference type="EMBL" id="JALLPB020000113">
    <property type="protein sequence ID" value="KAL3817238.1"/>
    <property type="molecule type" value="Genomic_DNA"/>
</dbReference>
<dbReference type="SUPFAM" id="SSF47473">
    <property type="entry name" value="EF-hand"/>
    <property type="match status" value="2"/>
</dbReference>
<evidence type="ECO:0000313" key="4">
    <source>
        <dbReference type="EMBL" id="KAL3817238.1"/>
    </source>
</evidence>
<dbReference type="PANTHER" id="PTHR23050">
    <property type="entry name" value="CALCIUM BINDING PROTEIN"/>
    <property type="match status" value="1"/>
</dbReference>
<name>A0ABD3RYC3_9STRA</name>
<dbReference type="Pfam" id="PF13202">
    <property type="entry name" value="EF-hand_5"/>
    <property type="match status" value="2"/>
</dbReference>
<dbReference type="Gene3D" id="1.10.238.10">
    <property type="entry name" value="EF-hand"/>
    <property type="match status" value="4"/>
</dbReference>
<dbReference type="PROSITE" id="PS50222">
    <property type="entry name" value="EF_HAND_2"/>
    <property type="match status" value="5"/>
</dbReference>
<evidence type="ECO:0000256" key="1">
    <source>
        <dbReference type="ARBA" id="ARBA00022737"/>
    </source>
</evidence>
<keyword evidence="1" id="KW-0677">Repeat</keyword>
<dbReference type="InterPro" id="IPR002048">
    <property type="entry name" value="EF_hand_dom"/>
</dbReference>
<dbReference type="AlphaFoldDB" id="A0ABD3RYC3"/>
<dbReference type="Pfam" id="PF13833">
    <property type="entry name" value="EF-hand_8"/>
    <property type="match status" value="1"/>
</dbReference>
<feature type="domain" description="EF-hand" evidence="3">
    <location>
        <begin position="438"/>
        <end position="466"/>
    </location>
</feature>
<dbReference type="InterPro" id="IPR018247">
    <property type="entry name" value="EF_Hand_1_Ca_BS"/>
</dbReference>
<accession>A0ABD3RYC3</accession>
<feature type="domain" description="EF-hand" evidence="3">
    <location>
        <begin position="159"/>
        <end position="194"/>
    </location>
</feature>
<reference evidence="4 5" key="1">
    <citation type="submission" date="2024-10" db="EMBL/GenBank/DDBJ databases">
        <title>Updated reference genomes for cyclostephanoid diatoms.</title>
        <authorList>
            <person name="Roberts W.R."/>
            <person name="Alverson A.J."/>
        </authorList>
    </citation>
    <scope>NUCLEOTIDE SEQUENCE [LARGE SCALE GENOMIC DNA]</scope>
    <source>
        <strain evidence="4 5">AJA228-03</strain>
    </source>
</reference>
<feature type="domain" description="EF-hand" evidence="3">
    <location>
        <begin position="197"/>
        <end position="232"/>
    </location>
</feature>
<dbReference type="InterPro" id="IPR011992">
    <property type="entry name" value="EF-hand-dom_pair"/>
</dbReference>
<keyword evidence="5" id="KW-1185">Reference proteome</keyword>
<proteinExistence type="predicted"/>
<organism evidence="4 5">
    <name type="scientific">Cyclostephanos tholiformis</name>
    <dbReference type="NCBI Taxonomy" id="382380"/>
    <lineage>
        <taxon>Eukaryota</taxon>
        <taxon>Sar</taxon>
        <taxon>Stramenopiles</taxon>
        <taxon>Ochrophyta</taxon>
        <taxon>Bacillariophyta</taxon>
        <taxon>Coscinodiscophyceae</taxon>
        <taxon>Thalassiosirophycidae</taxon>
        <taxon>Stephanodiscales</taxon>
        <taxon>Stephanodiscaceae</taxon>
        <taxon>Cyclostephanos</taxon>
    </lineage>
</organism>
<protein>
    <recommendedName>
        <fullName evidence="3">EF-hand domain-containing protein</fullName>
    </recommendedName>
</protein>
<evidence type="ECO:0000313" key="5">
    <source>
        <dbReference type="Proteomes" id="UP001530377"/>
    </source>
</evidence>
<keyword evidence="2" id="KW-0106">Calcium</keyword>
<dbReference type="PROSITE" id="PS00018">
    <property type="entry name" value="EF_HAND_1"/>
    <property type="match status" value="3"/>
</dbReference>
<feature type="domain" description="EF-hand" evidence="3">
    <location>
        <begin position="288"/>
        <end position="323"/>
    </location>
</feature>
<gene>
    <name evidence="4" type="ORF">ACHAXA_009525</name>
</gene>
<comment type="caution">
    <text evidence="4">The sequence shown here is derived from an EMBL/GenBank/DDBJ whole genome shotgun (WGS) entry which is preliminary data.</text>
</comment>
<dbReference type="SMART" id="SM00054">
    <property type="entry name" value="EFh"/>
    <property type="match status" value="5"/>
</dbReference>
<dbReference type="Proteomes" id="UP001530377">
    <property type="component" value="Unassembled WGS sequence"/>
</dbReference>
<evidence type="ECO:0000256" key="2">
    <source>
        <dbReference type="ARBA" id="ARBA00022837"/>
    </source>
</evidence>
<evidence type="ECO:0000259" key="3">
    <source>
        <dbReference type="PROSITE" id="PS50222"/>
    </source>
</evidence>
<feature type="domain" description="EF-hand" evidence="3">
    <location>
        <begin position="48"/>
        <end position="83"/>
    </location>
</feature>
<sequence>MERGSFTTSKGFRINVINALSVAKRELESRNEKANFIRIMMRFPKIKAVFDRLRAIHVRCDKDGDGEVDFAELTEAMAELFNEGRAAGRDPIKQAVLERTFSSCSDLDCGDGTTASERGGIDANQFIVLCAVGFILAEEDKGLSTFGGMLGSGDDAYRGAMTDVVTAYLSFDKEAKGYFTAEEFGSFMTTSTRAEEAKLFFTDERFAELDVVKDGKVTFEEFVYAFSKWVSDDDDDDDDEDEIKKSRVKNPLTPRITLALQLSKSILDRKKKEVNFTRIIMRFPKIHEVFDRIISIHNKYDLNKDGRVQLNELTDAMKELMATSEDEPQDSDLQHQVENIFMLSDLDHHGLEEGLDVKEFIVFCTVGFILAEAGGKSIRLLTGEASEINAEYRKAMMDIVAAYLTFDKEGKGYFTSDEMHAAKSDGGSKDADNLLTPERWRELDIDHSGRIDFEEFVYAFSTWVRAGDDDDE</sequence>
<dbReference type="InterPro" id="IPR050145">
    <property type="entry name" value="Centrin_CML-like"/>
</dbReference>